<dbReference type="EMBL" id="CAWUHB010000003">
    <property type="protein sequence ID" value="CAK7210595.1"/>
    <property type="molecule type" value="Genomic_DNA"/>
</dbReference>
<dbReference type="InterPro" id="IPR014729">
    <property type="entry name" value="Rossmann-like_a/b/a_fold"/>
</dbReference>
<feature type="compositionally biased region" description="Acidic residues" evidence="1">
    <location>
        <begin position="475"/>
        <end position="490"/>
    </location>
</feature>
<dbReference type="Gene3D" id="3.40.50.620">
    <property type="entry name" value="HUPs"/>
    <property type="match status" value="1"/>
</dbReference>
<evidence type="ECO:0000313" key="3">
    <source>
        <dbReference type="EMBL" id="CAK7210595.1"/>
    </source>
</evidence>
<evidence type="ECO:0000256" key="1">
    <source>
        <dbReference type="SAM" id="MobiDB-lite"/>
    </source>
</evidence>
<feature type="domain" description="UspA" evidence="2">
    <location>
        <begin position="223"/>
        <end position="356"/>
    </location>
</feature>
<feature type="compositionally biased region" description="Low complexity" evidence="1">
    <location>
        <begin position="74"/>
        <end position="94"/>
    </location>
</feature>
<feature type="compositionally biased region" description="Polar residues" evidence="1">
    <location>
        <begin position="146"/>
        <end position="156"/>
    </location>
</feature>
<comment type="caution">
    <text evidence="3">The sequence shown here is derived from an EMBL/GenBank/DDBJ whole genome shotgun (WGS) entry which is preliminary data.</text>
</comment>
<dbReference type="CDD" id="cd23659">
    <property type="entry name" value="USP_At3g01520-like"/>
    <property type="match status" value="1"/>
</dbReference>
<evidence type="ECO:0000313" key="4">
    <source>
        <dbReference type="Proteomes" id="UP001642405"/>
    </source>
</evidence>
<gene>
    <name evidence="3" type="ORF">SCUCBS95973_000842</name>
</gene>
<protein>
    <recommendedName>
        <fullName evidence="2">UspA domain-containing protein</fullName>
    </recommendedName>
</protein>
<feature type="compositionally biased region" description="Basic and acidic residues" evidence="1">
    <location>
        <begin position="503"/>
        <end position="519"/>
    </location>
</feature>
<organism evidence="3 4">
    <name type="scientific">Sporothrix curviconia</name>
    <dbReference type="NCBI Taxonomy" id="1260050"/>
    <lineage>
        <taxon>Eukaryota</taxon>
        <taxon>Fungi</taxon>
        <taxon>Dikarya</taxon>
        <taxon>Ascomycota</taxon>
        <taxon>Pezizomycotina</taxon>
        <taxon>Sordariomycetes</taxon>
        <taxon>Sordariomycetidae</taxon>
        <taxon>Ophiostomatales</taxon>
        <taxon>Ophiostomataceae</taxon>
        <taxon>Sporothrix</taxon>
    </lineage>
</organism>
<dbReference type="InterPro" id="IPR006016">
    <property type="entry name" value="UspA"/>
</dbReference>
<dbReference type="SUPFAM" id="SSF52402">
    <property type="entry name" value="Adenine nucleotide alpha hydrolases-like"/>
    <property type="match status" value="1"/>
</dbReference>
<reference evidence="3 4" key="1">
    <citation type="submission" date="2024-01" db="EMBL/GenBank/DDBJ databases">
        <authorList>
            <person name="Allen C."/>
            <person name="Tagirdzhanova G."/>
        </authorList>
    </citation>
    <scope>NUCLEOTIDE SEQUENCE [LARGE SCALE GENOMIC DNA]</scope>
</reference>
<feature type="compositionally biased region" description="Low complexity" evidence="1">
    <location>
        <begin position="12"/>
        <end position="36"/>
    </location>
</feature>
<evidence type="ECO:0000259" key="2">
    <source>
        <dbReference type="Pfam" id="PF00582"/>
    </source>
</evidence>
<dbReference type="PANTHER" id="PTHR47815:SF1">
    <property type="entry name" value="UNIVERSAL STRESS PROTEIN A FAMILY PROTEIN C25B2.10"/>
    <property type="match status" value="1"/>
</dbReference>
<feature type="compositionally biased region" description="Low complexity" evidence="1">
    <location>
        <begin position="106"/>
        <end position="118"/>
    </location>
</feature>
<dbReference type="Pfam" id="PF00582">
    <property type="entry name" value="Usp"/>
    <property type="match status" value="1"/>
</dbReference>
<dbReference type="PANTHER" id="PTHR47815">
    <property type="entry name" value="UNIVERSAL STRESS PROTEIN A FAMILY PROTEIN C25B2.10"/>
    <property type="match status" value="1"/>
</dbReference>
<feature type="compositionally biased region" description="Polar residues" evidence="1">
    <location>
        <begin position="48"/>
        <end position="73"/>
    </location>
</feature>
<name>A0ABP0ATK5_9PEZI</name>
<feature type="region of interest" description="Disordered" evidence="1">
    <location>
        <begin position="1"/>
        <end position="185"/>
    </location>
</feature>
<accession>A0ABP0ATK5</accession>
<feature type="region of interest" description="Disordered" evidence="1">
    <location>
        <begin position="472"/>
        <end position="536"/>
    </location>
</feature>
<proteinExistence type="predicted"/>
<feature type="compositionally biased region" description="Pro residues" evidence="1">
    <location>
        <begin position="1"/>
        <end position="11"/>
    </location>
</feature>
<sequence>MSNSSVPPPPTSAATPAPASAPASASASAPPAAAPVGDADKSPGSDVSPMTQVPDQTASGAGSTTPKPNTGYFTPQAATAAASTPTATALALSTHGTRTEGSEETAPSSAASVAVPSPTLTADGTPVQDRRPSSVLDLGSEGGNGQTSRKPSSAASVTFRPPRNPSLPQGHPKQARIQSPAPQRFRNHVGFDNIPIGEATKSNTLGYTLSISHYGYQPRRRSRTMMVGIDQNVYSDFALQWLLDEYADDGDEIICVHVIDKDARTVEEKNYKSKADKMVQRIKSKIPDNCAISIKLEYAVGKLHATFQKLIQVYEPSMLVVGTRGRSLGGIQGLVNKNSFSKYCLQYSPIPTVVVRDYEKRMKKKDKRSNDPGRHSYANMLAPTNGVHEANSENSSVYNMEAKISADEEAHRVAAAIGLPAAFDPTLKPIDMDQYLGRRSRNTSPARTGAPAETPNETATIVPGTVVEATMEASVDSEEEDSADDDEGEFEVTSGQQALRAAAAKESEKEQRKRLHEMEVGEAAALKHVVESDEEE</sequence>
<feature type="region of interest" description="Disordered" evidence="1">
    <location>
        <begin position="361"/>
        <end position="393"/>
    </location>
</feature>
<keyword evidence="4" id="KW-1185">Reference proteome</keyword>
<dbReference type="Proteomes" id="UP001642405">
    <property type="component" value="Unassembled WGS sequence"/>
</dbReference>
<feature type="region of interest" description="Disordered" evidence="1">
    <location>
        <begin position="434"/>
        <end position="457"/>
    </location>
</feature>